<dbReference type="GeneID" id="94192959"/>
<comment type="caution">
    <text evidence="2">The sequence shown here is derived from an EMBL/GenBank/DDBJ whole genome shotgun (WGS) entry which is preliminary data.</text>
</comment>
<dbReference type="RefSeq" id="XP_067713547.1">
    <property type="nucleotide sequence ID" value="XM_067857446.1"/>
</dbReference>
<evidence type="ECO:0000313" key="2">
    <source>
        <dbReference type="EMBL" id="GIX61476.1"/>
    </source>
</evidence>
<accession>A0AAV4LNQ4</accession>
<organism evidence="2 3">
    <name type="scientific">Babesia caballi</name>
    <dbReference type="NCBI Taxonomy" id="5871"/>
    <lineage>
        <taxon>Eukaryota</taxon>
        <taxon>Sar</taxon>
        <taxon>Alveolata</taxon>
        <taxon>Apicomplexa</taxon>
        <taxon>Aconoidasida</taxon>
        <taxon>Piroplasmida</taxon>
        <taxon>Babesiidae</taxon>
        <taxon>Babesia</taxon>
    </lineage>
</organism>
<name>A0AAV4LNQ4_BABCB</name>
<dbReference type="AlphaFoldDB" id="A0AAV4LNQ4"/>
<keyword evidence="3" id="KW-1185">Reference proteome</keyword>
<feature type="region of interest" description="Disordered" evidence="1">
    <location>
        <begin position="40"/>
        <end position="105"/>
    </location>
</feature>
<feature type="region of interest" description="Disordered" evidence="1">
    <location>
        <begin position="403"/>
        <end position="423"/>
    </location>
</feature>
<sequence length="706" mass="77822">MHVVSRKPGLERPAVRLVELVLELHPLQTKRVQVALQRVHAQHHEEGDDGEEDGAYEERNHSADDATVTRQSPEHSLLEEDRRKLLVRQGQRPETKVGRSVTDDPEAELDGLNQLVDENVHHVVLAGLAVVLSDAAVAVNRHGELPAPLRVAAGPLEQGGRRAVTVAANEAGGGLSRVLDVLWAAVDQLVLPTARIAPDGDLALLRTVEQDGLRYQHHGNGYEHDDEQNALHTLLTRVHDLVRLQVLHETHVDDGGDDGRLGEAVVDRRQPLVQNEKGHVAHEGTEERQLRDELEEEVKRLAEVERVEPLEAHAHEHLQEADDDGKLHLERVQHGLLVDGVDPGGVQPEPHREPVLRAHQRLQRNAPAPRRPGGSVGVALPTGTEQIVGKRQEVVVDEPGHAHAVPDVAEHDPKQEGEGDDREGRRVHLLVPRHTIRVHDALEGLRQRPRLVVRRRHRLRVVVAPLALRLVVHQQQRAHAPLRLLRQQVGPDVLLLLLREPTVGPQRDVTSLEVVQYVVNVLFLPAEQRPLLDDAVALRTRALQQAGDFLPKVLFEGAQSILLVADNLLELPQPLVDVAVRLGPVEQPGLEALAQLLQLAERGAAARGLAVNDKDHFFPPLVRGGLLLGDEPALVHDALERRVVLEVGVHVSTHGPENGPGERVLVLRADDPRNVREGHGGVVPALARRGDGHHFRVHHLALNIAL</sequence>
<feature type="compositionally biased region" description="Basic and acidic residues" evidence="1">
    <location>
        <begin position="72"/>
        <end position="84"/>
    </location>
</feature>
<feature type="compositionally biased region" description="Basic and acidic residues" evidence="1">
    <location>
        <begin position="408"/>
        <end position="423"/>
    </location>
</feature>
<evidence type="ECO:0000256" key="1">
    <source>
        <dbReference type="SAM" id="MobiDB-lite"/>
    </source>
</evidence>
<dbReference type="Proteomes" id="UP001497744">
    <property type="component" value="Unassembled WGS sequence"/>
</dbReference>
<dbReference type="EMBL" id="BPLF01000001">
    <property type="protein sequence ID" value="GIX61476.1"/>
    <property type="molecule type" value="Genomic_DNA"/>
</dbReference>
<gene>
    <name evidence="2" type="ORF">BcabD6B2_09110</name>
</gene>
<protein>
    <submittedName>
        <fullName evidence="2">YjiH family protein</fullName>
    </submittedName>
</protein>
<proteinExistence type="predicted"/>
<reference evidence="2 3" key="1">
    <citation type="submission" date="2021-06" db="EMBL/GenBank/DDBJ databases">
        <title>Genome sequence of Babesia caballi.</title>
        <authorList>
            <person name="Yamagishi J."/>
            <person name="Kidaka T."/>
            <person name="Ochi A."/>
        </authorList>
    </citation>
    <scope>NUCLEOTIDE SEQUENCE [LARGE SCALE GENOMIC DNA]</scope>
    <source>
        <strain evidence="2">USDA-D6B2</strain>
    </source>
</reference>
<evidence type="ECO:0000313" key="3">
    <source>
        <dbReference type="Proteomes" id="UP001497744"/>
    </source>
</evidence>